<dbReference type="PANTHER" id="PTHR33606:SF3">
    <property type="entry name" value="PROTEIN YCII"/>
    <property type="match status" value="1"/>
</dbReference>
<dbReference type="Pfam" id="PF03795">
    <property type="entry name" value="YCII"/>
    <property type="match status" value="1"/>
</dbReference>
<gene>
    <name evidence="2" type="ORF">LTR24_005898</name>
</gene>
<dbReference type="PANTHER" id="PTHR33606">
    <property type="entry name" value="PROTEIN YCII"/>
    <property type="match status" value="1"/>
</dbReference>
<dbReference type="Gene3D" id="3.30.70.1060">
    <property type="entry name" value="Dimeric alpha+beta barrel"/>
    <property type="match status" value="1"/>
</dbReference>
<dbReference type="InterPro" id="IPR051807">
    <property type="entry name" value="Sec-metab_biosynth-assoc"/>
</dbReference>
<keyword evidence="3" id="KW-1185">Reference proteome</keyword>
<dbReference type="InterPro" id="IPR011008">
    <property type="entry name" value="Dimeric_a/b-barrel"/>
</dbReference>
<evidence type="ECO:0000259" key="1">
    <source>
        <dbReference type="Pfam" id="PF03795"/>
    </source>
</evidence>
<dbReference type="Proteomes" id="UP001345013">
    <property type="component" value="Unassembled WGS sequence"/>
</dbReference>
<evidence type="ECO:0000313" key="2">
    <source>
        <dbReference type="EMBL" id="KAK5089737.1"/>
    </source>
</evidence>
<sequence>MSTSQLEWLCQIPDKSNALQKRLKARPAHLENLNPRIQAGQVVFGGAMLSEQPAVDGTPDMVGSVMLVKASSREEVVELLKNDEYTKQGAWDVEKATITPFKCAVRTAL</sequence>
<comment type="caution">
    <text evidence="2">The sequence shown here is derived from an EMBL/GenBank/DDBJ whole genome shotgun (WGS) entry which is preliminary data.</text>
</comment>
<name>A0ABR0K7I3_9EURO</name>
<reference evidence="2 3" key="1">
    <citation type="submission" date="2023-08" db="EMBL/GenBank/DDBJ databases">
        <title>Black Yeasts Isolated from many extreme environments.</title>
        <authorList>
            <person name="Coleine C."/>
            <person name="Stajich J.E."/>
            <person name="Selbmann L."/>
        </authorList>
    </citation>
    <scope>NUCLEOTIDE SEQUENCE [LARGE SCALE GENOMIC DNA]</scope>
    <source>
        <strain evidence="2 3">CCFEE 5885</strain>
    </source>
</reference>
<evidence type="ECO:0000313" key="3">
    <source>
        <dbReference type="Proteomes" id="UP001345013"/>
    </source>
</evidence>
<proteinExistence type="predicted"/>
<accession>A0ABR0K7I3</accession>
<organism evidence="2 3">
    <name type="scientific">Lithohypha guttulata</name>
    <dbReference type="NCBI Taxonomy" id="1690604"/>
    <lineage>
        <taxon>Eukaryota</taxon>
        <taxon>Fungi</taxon>
        <taxon>Dikarya</taxon>
        <taxon>Ascomycota</taxon>
        <taxon>Pezizomycotina</taxon>
        <taxon>Eurotiomycetes</taxon>
        <taxon>Chaetothyriomycetidae</taxon>
        <taxon>Chaetothyriales</taxon>
        <taxon>Trichomeriaceae</taxon>
        <taxon>Lithohypha</taxon>
    </lineage>
</organism>
<feature type="domain" description="YCII-related" evidence="1">
    <location>
        <begin position="8"/>
        <end position="93"/>
    </location>
</feature>
<dbReference type="InterPro" id="IPR005545">
    <property type="entry name" value="YCII"/>
</dbReference>
<dbReference type="EMBL" id="JAVRRG010000071">
    <property type="protein sequence ID" value="KAK5089737.1"/>
    <property type="molecule type" value="Genomic_DNA"/>
</dbReference>
<protein>
    <recommendedName>
        <fullName evidence="1">YCII-related domain-containing protein</fullName>
    </recommendedName>
</protein>
<dbReference type="SUPFAM" id="SSF54909">
    <property type="entry name" value="Dimeric alpha+beta barrel"/>
    <property type="match status" value="1"/>
</dbReference>